<dbReference type="GO" id="GO:0003723">
    <property type="term" value="F:RNA binding"/>
    <property type="evidence" value="ECO:0007669"/>
    <property type="project" value="UniProtKB-UniRule"/>
</dbReference>
<evidence type="ECO:0000259" key="8">
    <source>
        <dbReference type="PROSITE" id="PS51194"/>
    </source>
</evidence>
<dbReference type="GO" id="GO:0005524">
    <property type="term" value="F:ATP binding"/>
    <property type="evidence" value="ECO:0007669"/>
    <property type="project" value="UniProtKB-UniRule"/>
</dbReference>
<dbReference type="EC" id="3.6.4.13" evidence="5"/>
<dbReference type="SMART" id="SM00490">
    <property type="entry name" value="HELICc"/>
    <property type="match status" value="1"/>
</dbReference>
<feature type="compositionally biased region" description="Acidic residues" evidence="6">
    <location>
        <begin position="315"/>
        <end position="326"/>
    </location>
</feature>
<feature type="region of interest" description="Disordered" evidence="6">
    <location>
        <begin position="261"/>
        <end position="474"/>
    </location>
</feature>
<dbReference type="PANTHER" id="PTHR24031">
    <property type="entry name" value="RNA HELICASE"/>
    <property type="match status" value="1"/>
</dbReference>
<feature type="compositionally biased region" description="Basic and acidic residues" evidence="6">
    <location>
        <begin position="413"/>
        <end position="428"/>
    </location>
</feature>
<evidence type="ECO:0000256" key="1">
    <source>
        <dbReference type="ARBA" id="ARBA00022741"/>
    </source>
</evidence>
<dbReference type="Gene3D" id="3.40.50.300">
    <property type="entry name" value="P-loop containing nucleotide triphosphate hydrolases"/>
    <property type="match status" value="2"/>
</dbReference>
<feature type="compositionally biased region" description="Basic and acidic residues" evidence="6">
    <location>
        <begin position="338"/>
        <end position="347"/>
    </location>
</feature>
<evidence type="ECO:0000256" key="5">
    <source>
        <dbReference type="RuleBase" id="RU365068"/>
    </source>
</evidence>
<dbReference type="PROSITE" id="PS51194">
    <property type="entry name" value="HELICASE_CTER"/>
    <property type="match status" value="1"/>
</dbReference>
<dbReference type="Pfam" id="PF00271">
    <property type="entry name" value="Helicase_C"/>
    <property type="match status" value="1"/>
</dbReference>
<dbReference type="PROSITE" id="PS51192">
    <property type="entry name" value="HELICASE_ATP_BIND_1"/>
    <property type="match status" value="1"/>
</dbReference>
<name>A0AAW0W4Q5_CHEQU</name>
<dbReference type="Pfam" id="PF00270">
    <property type="entry name" value="DEAD"/>
    <property type="match status" value="1"/>
</dbReference>
<feature type="compositionally biased region" description="Basic residues" evidence="6">
    <location>
        <begin position="456"/>
        <end position="468"/>
    </location>
</feature>
<keyword evidence="4 5" id="KW-0694">RNA-binding</keyword>
<keyword evidence="2 5" id="KW-0378">Hydrolase</keyword>
<comment type="caution">
    <text evidence="9">The sequence shown here is derived from an EMBL/GenBank/DDBJ whole genome shotgun (WGS) entry which is preliminary data.</text>
</comment>
<feature type="compositionally biased region" description="Basic and acidic residues" evidence="6">
    <location>
        <begin position="186"/>
        <end position="203"/>
    </location>
</feature>
<dbReference type="CDD" id="cd18787">
    <property type="entry name" value="SF2_C_DEAD"/>
    <property type="match status" value="1"/>
</dbReference>
<feature type="non-terminal residue" evidence="9">
    <location>
        <position position="1"/>
    </location>
</feature>
<dbReference type="GO" id="GO:0016787">
    <property type="term" value="F:hydrolase activity"/>
    <property type="evidence" value="ECO:0007669"/>
    <property type="project" value="UniProtKB-KW"/>
</dbReference>
<feature type="compositionally biased region" description="Basic residues" evidence="6">
    <location>
        <begin position="1013"/>
        <end position="1027"/>
    </location>
</feature>
<dbReference type="AlphaFoldDB" id="A0AAW0W4Q5"/>
<protein>
    <recommendedName>
        <fullName evidence="5">ATP-dependent RNA helicase</fullName>
        <ecNumber evidence="5">3.6.4.13</ecNumber>
    </recommendedName>
</protein>
<comment type="catalytic activity">
    <reaction evidence="5">
        <text>ATP + H2O = ADP + phosphate + H(+)</text>
        <dbReference type="Rhea" id="RHEA:13065"/>
        <dbReference type="ChEBI" id="CHEBI:15377"/>
        <dbReference type="ChEBI" id="CHEBI:15378"/>
        <dbReference type="ChEBI" id="CHEBI:30616"/>
        <dbReference type="ChEBI" id="CHEBI:43474"/>
        <dbReference type="ChEBI" id="CHEBI:456216"/>
        <dbReference type="EC" id="3.6.4.13"/>
    </reaction>
</comment>
<gene>
    <name evidence="9" type="ORF">OTU49_011571</name>
</gene>
<evidence type="ECO:0000313" key="10">
    <source>
        <dbReference type="Proteomes" id="UP001445076"/>
    </source>
</evidence>
<evidence type="ECO:0000256" key="2">
    <source>
        <dbReference type="ARBA" id="ARBA00022801"/>
    </source>
</evidence>
<feature type="region of interest" description="Disordered" evidence="6">
    <location>
        <begin position="58"/>
        <end position="231"/>
    </location>
</feature>
<dbReference type="InterPro" id="IPR027417">
    <property type="entry name" value="P-loop_NTPase"/>
</dbReference>
<dbReference type="SMART" id="SM00487">
    <property type="entry name" value="DEXDc"/>
    <property type="match status" value="1"/>
</dbReference>
<keyword evidence="5" id="KW-0347">Helicase</keyword>
<feature type="compositionally biased region" description="Basic and acidic residues" evidence="6">
    <location>
        <begin position="363"/>
        <end position="375"/>
    </location>
</feature>
<evidence type="ECO:0000256" key="3">
    <source>
        <dbReference type="ARBA" id="ARBA00022840"/>
    </source>
</evidence>
<proteinExistence type="inferred from homology"/>
<feature type="region of interest" description="Disordered" evidence="6">
    <location>
        <begin position="984"/>
        <end position="1027"/>
    </location>
</feature>
<dbReference type="EMBL" id="JARKIK010000088">
    <property type="protein sequence ID" value="KAK8723847.1"/>
    <property type="molecule type" value="Genomic_DNA"/>
</dbReference>
<evidence type="ECO:0000256" key="6">
    <source>
        <dbReference type="SAM" id="MobiDB-lite"/>
    </source>
</evidence>
<keyword evidence="10" id="KW-1185">Reference proteome</keyword>
<feature type="compositionally biased region" description="Polar residues" evidence="6">
    <location>
        <begin position="65"/>
        <end position="78"/>
    </location>
</feature>
<dbReference type="SUPFAM" id="SSF52540">
    <property type="entry name" value="P-loop containing nucleoside triphosphate hydrolases"/>
    <property type="match status" value="1"/>
</dbReference>
<dbReference type="Proteomes" id="UP001445076">
    <property type="component" value="Unassembled WGS sequence"/>
</dbReference>
<evidence type="ECO:0000259" key="7">
    <source>
        <dbReference type="PROSITE" id="PS51192"/>
    </source>
</evidence>
<evidence type="ECO:0000313" key="9">
    <source>
        <dbReference type="EMBL" id="KAK8723847.1"/>
    </source>
</evidence>
<evidence type="ECO:0000256" key="4">
    <source>
        <dbReference type="ARBA" id="ARBA00022884"/>
    </source>
</evidence>
<feature type="domain" description="Helicase ATP-binding" evidence="7">
    <location>
        <begin position="565"/>
        <end position="769"/>
    </location>
</feature>
<comment type="function">
    <text evidence="5">RNA helicase.</text>
</comment>
<feature type="compositionally biased region" description="Basic and acidic residues" evidence="6">
    <location>
        <begin position="144"/>
        <end position="156"/>
    </location>
</feature>
<comment type="similarity">
    <text evidence="5">Belongs to the DEAD box helicase family.</text>
</comment>
<dbReference type="CDD" id="cd17956">
    <property type="entry name" value="DEADc_DDX51"/>
    <property type="match status" value="1"/>
</dbReference>
<dbReference type="InterPro" id="IPR001650">
    <property type="entry name" value="Helicase_C-like"/>
</dbReference>
<feature type="compositionally biased region" description="Basic and acidic residues" evidence="6">
    <location>
        <begin position="434"/>
        <end position="445"/>
    </location>
</feature>
<sequence>FESSVNIQMAWDSGSTPGRYWGPGSVGNRGVLGSPDSTSQASIILARLNARARAIKAGKSPLANKLQSEAQREGTNNESLEKDKVTSYKSIKEHVSTKSFREEEDQAESSVKPDITSKNEVVSACEEISSEEHSKRKKHKRSKENKNIGEEDKIFENDISTFVNDENPTNNMVSESPKKKKKSRKVKDDDSKEIEHTNYHDTINDTEQGVDEDLVRKKKRKKRVNEVGENGQIEKVNCLSSEHTQEDIKKKNEICDVINEEDQVDRSISVQEAQKMLENESISKSPKKKKKRKNNESAEEFTLGKDSNTNKLEIEDTCELVNEEDQVDRGISVQEAQKMLENESESPKKKKKRRINESVEEFTSDKDSSTKKLEIEDMCDLVNKKKRKKTKQEPEDIESHIEGEVSKLGVNSDESREAVHSENRRENEALQVEKSTDSKILKSELDVSNFSEKSPARKMKEKKMKKKQVKAEKQGIGMKCRKIRGFTLLKKAETTTKKELHRTLPQWLAQPTVISRDLHADSTSITSVQGLNESLKKILEEQKIEKFFPVQNAVIPEILASASSLSMRYRPRDICVSAPTGSGKTLAYVLPIIQALTGRTVPRIQALVILPVQELAIQIYKVFLTYIKASNLKVGLAVGQKTFKKEQEALVCEDCCGNHSHNDILVATPGKLADHLRFTKGINLSSLRYLVYDEADHLLSAEGGDWVKRIEQSIREHEALSENVLINGFQGSGIIQFPRVPLHRLLFSATLSHDPELLQNVPLYRPKLITACSSESGKIQRSSVSTMVGQYTRPAELKEEYVVMEESVKPLVLHYLLTSKSWRRVLIFTNSVEATHKLGVLLAALSEDLKIAEFSSTQMNKRQQIVSQFSSGKIDVLVSSDAMARGLDIPDIEHVVSYEVPSLSTYIHRIGRTARAGKPGTALSLVTNDTMHDFKTVLSNTGNVATRLVISTEELEPYEFLYVNALAKMKEIFLHEKLEQRKQLEESISRPQGNKRQLKFKGKNQTDRGVKNFTKRLHNFRKPNRVR</sequence>
<feature type="compositionally biased region" description="Basic and acidic residues" evidence="6">
    <location>
        <begin position="391"/>
        <end position="405"/>
    </location>
</feature>
<organism evidence="9 10">
    <name type="scientific">Cherax quadricarinatus</name>
    <name type="common">Australian red claw crayfish</name>
    <dbReference type="NCBI Taxonomy" id="27406"/>
    <lineage>
        <taxon>Eukaryota</taxon>
        <taxon>Metazoa</taxon>
        <taxon>Ecdysozoa</taxon>
        <taxon>Arthropoda</taxon>
        <taxon>Crustacea</taxon>
        <taxon>Multicrustacea</taxon>
        <taxon>Malacostraca</taxon>
        <taxon>Eumalacostraca</taxon>
        <taxon>Eucarida</taxon>
        <taxon>Decapoda</taxon>
        <taxon>Pleocyemata</taxon>
        <taxon>Astacidea</taxon>
        <taxon>Parastacoidea</taxon>
        <taxon>Parastacidae</taxon>
        <taxon>Cherax</taxon>
    </lineage>
</organism>
<dbReference type="InterPro" id="IPR011545">
    <property type="entry name" value="DEAD/DEAH_box_helicase_dom"/>
</dbReference>
<keyword evidence="1 5" id="KW-0547">Nucleotide-binding</keyword>
<dbReference type="InterPro" id="IPR014001">
    <property type="entry name" value="Helicase_ATP-bd"/>
</dbReference>
<keyword evidence="3 5" id="KW-0067">ATP-binding</keyword>
<dbReference type="GO" id="GO:0003724">
    <property type="term" value="F:RNA helicase activity"/>
    <property type="evidence" value="ECO:0007669"/>
    <property type="project" value="UniProtKB-EC"/>
</dbReference>
<feature type="domain" description="Helicase C-terminal" evidence="8">
    <location>
        <begin position="796"/>
        <end position="956"/>
    </location>
</feature>
<feature type="compositionally biased region" description="Polar residues" evidence="6">
    <location>
        <begin position="158"/>
        <end position="174"/>
    </location>
</feature>
<accession>A0AAW0W4Q5</accession>
<reference evidence="9 10" key="1">
    <citation type="journal article" date="2024" name="BMC Genomics">
        <title>Genome assembly of redclaw crayfish (Cherax quadricarinatus) provides insights into its immune adaptation and hypoxia tolerance.</title>
        <authorList>
            <person name="Liu Z."/>
            <person name="Zheng J."/>
            <person name="Li H."/>
            <person name="Fang K."/>
            <person name="Wang S."/>
            <person name="He J."/>
            <person name="Zhou D."/>
            <person name="Weng S."/>
            <person name="Chi M."/>
            <person name="Gu Z."/>
            <person name="He J."/>
            <person name="Li F."/>
            <person name="Wang M."/>
        </authorList>
    </citation>
    <scope>NUCLEOTIDE SEQUENCE [LARGE SCALE GENOMIC DNA]</scope>
    <source>
        <strain evidence="9">ZL_2023a</strain>
    </source>
</reference>
<comment type="domain">
    <text evidence="5">The Q motif is unique to and characteristic of the DEAD box family of RNA helicases and controls ATP binding and hydrolysis.</text>
</comment>
<feature type="compositionally biased region" description="Basic and acidic residues" evidence="6">
    <location>
        <begin position="79"/>
        <end position="101"/>
    </location>
</feature>